<feature type="transmembrane region" description="Helical" evidence="1">
    <location>
        <begin position="86"/>
        <end position="108"/>
    </location>
</feature>
<protein>
    <submittedName>
        <fullName evidence="2">Uncharacterized protein</fullName>
    </submittedName>
</protein>
<evidence type="ECO:0000313" key="2">
    <source>
        <dbReference type="EMBL" id="CAD5209374.1"/>
    </source>
</evidence>
<organism evidence="2 3">
    <name type="scientific">Bursaphelenchus okinawaensis</name>
    <dbReference type="NCBI Taxonomy" id="465554"/>
    <lineage>
        <taxon>Eukaryota</taxon>
        <taxon>Metazoa</taxon>
        <taxon>Ecdysozoa</taxon>
        <taxon>Nematoda</taxon>
        <taxon>Chromadorea</taxon>
        <taxon>Rhabditida</taxon>
        <taxon>Tylenchina</taxon>
        <taxon>Tylenchomorpha</taxon>
        <taxon>Aphelenchoidea</taxon>
        <taxon>Aphelenchoididae</taxon>
        <taxon>Bursaphelenchus</taxon>
    </lineage>
</organism>
<dbReference type="AlphaFoldDB" id="A0A811K0H2"/>
<name>A0A811K0H2_9BILA</name>
<dbReference type="EMBL" id="CAJFDH010000002">
    <property type="protein sequence ID" value="CAD5209374.1"/>
    <property type="molecule type" value="Genomic_DNA"/>
</dbReference>
<dbReference type="Proteomes" id="UP000614601">
    <property type="component" value="Unassembled WGS sequence"/>
</dbReference>
<dbReference type="Proteomes" id="UP000783686">
    <property type="component" value="Unassembled WGS sequence"/>
</dbReference>
<reference evidence="2" key="1">
    <citation type="submission" date="2020-09" db="EMBL/GenBank/DDBJ databases">
        <authorList>
            <person name="Kikuchi T."/>
        </authorList>
    </citation>
    <scope>NUCLEOTIDE SEQUENCE</scope>
    <source>
        <strain evidence="2">SH1</strain>
    </source>
</reference>
<gene>
    <name evidence="2" type="ORF">BOKJ2_LOCUS2648</name>
</gene>
<keyword evidence="3" id="KW-1185">Reference proteome</keyword>
<accession>A0A811K0H2</accession>
<evidence type="ECO:0000313" key="3">
    <source>
        <dbReference type="Proteomes" id="UP000614601"/>
    </source>
</evidence>
<sequence length="135" mass="15319">MFVCLGVLGSTLHTIHVPNTRRAFLVIPLQVGLTFGAFLLYLLLRKTLLSTYERIRFANLSKQYQVILSAIVCSSHYINLTSNENTVLFIIPLQISETVGAVLGYFILRRTLLSTFKKHDLLGFQSSFNYNRTFG</sequence>
<feature type="transmembrane region" description="Helical" evidence="1">
    <location>
        <begin position="24"/>
        <end position="44"/>
    </location>
</feature>
<keyword evidence="1" id="KW-0472">Membrane</keyword>
<keyword evidence="1" id="KW-1133">Transmembrane helix</keyword>
<keyword evidence="1" id="KW-0812">Transmembrane</keyword>
<proteinExistence type="predicted"/>
<evidence type="ECO:0000256" key="1">
    <source>
        <dbReference type="SAM" id="Phobius"/>
    </source>
</evidence>
<comment type="caution">
    <text evidence="2">The sequence shown here is derived from an EMBL/GenBank/DDBJ whole genome shotgun (WGS) entry which is preliminary data.</text>
</comment>
<dbReference type="EMBL" id="CAJFCW020000002">
    <property type="protein sequence ID" value="CAG9089152.1"/>
    <property type="molecule type" value="Genomic_DNA"/>
</dbReference>
<feature type="transmembrane region" description="Helical" evidence="1">
    <location>
        <begin position="64"/>
        <end position="80"/>
    </location>
</feature>